<feature type="region of interest" description="Disordered" evidence="1">
    <location>
        <begin position="133"/>
        <end position="156"/>
    </location>
</feature>
<feature type="compositionally biased region" description="Basic residues" evidence="1">
    <location>
        <begin position="282"/>
        <end position="293"/>
    </location>
</feature>
<dbReference type="Proteomes" id="UP000499080">
    <property type="component" value="Unassembled WGS sequence"/>
</dbReference>
<evidence type="ECO:0000313" key="3">
    <source>
        <dbReference type="Proteomes" id="UP000499080"/>
    </source>
</evidence>
<proteinExistence type="predicted"/>
<name>A0A4Y2FIA1_ARAVE</name>
<accession>A0A4Y2FIA1</accession>
<gene>
    <name evidence="2" type="ORF">AVEN_171393_1</name>
</gene>
<evidence type="ECO:0000313" key="2">
    <source>
        <dbReference type="EMBL" id="GBM39314.1"/>
    </source>
</evidence>
<comment type="caution">
    <text evidence="2">The sequence shown here is derived from an EMBL/GenBank/DDBJ whole genome shotgun (WGS) entry which is preliminary data.</text>
</comment>
<protein>
    <submittedName>
        <fullName evidence="2">Uncharacterized protein</fullName>
    </submittedName>
</protein>
<organism evidence="2 3">
    <name type="scientific">Araneus ventricosus</name>
    <name type="common">Orbweaver spider</name>
    <name type="synonym">Epeira ventricosa</name>
    <dbReference type="NCBI Taxonomy" id="182803"/>
    <lineage>
        <taxon>Eukaryota</taxon>
        <taxon>Metazoa</taxon>
        <taxon>Ecdysozoa</taxon>
        <taxon>Arthropoda</taxon>
        <taxon>Chelicerata</taxon>
        <taxon>Arachnida</taxon>
        <taxon>Araneae</taxon>
        <taxon>Araneomorphae</taxon>
        <taxon>Entelegynae</taxon>
        <taxon>Araneoidea</taxon>
        <taxon>Araneidae</taxon>
        <taxon>Araneus</taxon>
    </lineage>
</organism>
<feature type="compositionally biased region" description="Polar residues" evidence="1">
    <location>
        <begin position="55"/>
        <end position="65"/>
    </location>
</feature>
<reference evidence="2 3" key="1">
    <citation type="journal article" date="2019" name="Sci. Rep.">
        <title>Orb-weaving spider Araneus ventricosus genome elucidates the spidroin gene catalogue.</title>
        <authorList>
            <person name="Kono N."/>
            <person name="Nakamura H."/>
            <person name="Ohtoshi R."/>
            <person name="Moran D.A.P."/>
            <person name="Shinohara A."/>
            <person name="Yoshida Y."/>
            <person name="Fujiwara M."/>
            <person name="Mori M."/>
            <person name="Tomita M."/>
            <person name="Arakawa K."/>
        </authorList>
    </citation>
    <scope>NUCLEOTIDE SEQUENCE [LARGE SCALE GENOMIC DNA]</scope>
</reference>
<dbReference type="AlphaFoldDB" id="A0A4Y2FIA1"/>
<feature type="region of interest" description="Disordered" evidence="1">
    <location>
        <begin position="270"/>
        <end position="313"/>
    </location>
</feature>
<dbReference type="OrthoDB" id="6448995at2759"/>
<evidence type="ECO:0000256" key="1">
    <source>
        <dbReference type="SAM" id="MobiDB-lite"/>
    </source>
</evidence>
<sequence>MESENYIFTDNSMDSNDKLTALRQQSQASHINRIRFAIEKRKRIEPDRFHYGQPKISNNRSSNVTSKKRTYRENFSNKNVLNEPRSSDDNGNNRFLTLHVNNPFHRYSEHSGDMGHGVDDTTNTQSGIHVISTSCESNNGRSKKSRKQWAKTTKPVSEFTMSGQENTAERNGGHGYSEKNLPVENIQEFDGIQNERNVESLEYVENNMAARLPATEKIANVVQWIESLPPPESGEPTLEPVPYGISEERNEFHQSSGEYILIKQVDSPKDSAIVGRDTKGTKNSKKSPRKVTKQTRNVSGLSKTKPKEYKDKKGKMEALLKKAELSNRIGLKTPKDDPLKVAYTPRGNLKVIVCLKDLKPKDTALLVWLGDFKHSMHNEENTTSPRKVKRGSTYLNDQQMEFFESIFKNKNATGDDRSE</sequence>
<dbReference type="EMBL" id="BGPR01000892">
    <property type="protein sequence ID" value="GBM39314.1"/>
    <property type="molecule type" value="Genomic_DNA"/>
</dbReference>
<keyword evidence="3" id="KW-1185">Reference proteome</keyword>
<feature type="region of interest" description="Disordered" evidence="1">
    <location>
        <begin position="50"/>
        <end position="93"/>
    </location>
</feature>